<evidence type="ECO:0000259" key="6">
    <source>
        <dbReference type="Pfam" id="PF02631"/>
    </source>
</evidence>
<proteinExistence type="inferred from homology"/>
<gene>
    <name evidence="5" type="primary">recX</name>
    <name evidence="9" type="ORF">EV207_12447</name>
</gene>
<dbReference type="InterPro" id="IPR053924">
    <property type="entry name" value="RecX_HTH_2nd"/>
</dbReference>
<dbReference type="AlphaFoldDB" id="A0A4R2NSY0"/>
<dbReference type="GO" id="GO:0005737">
    <property type="term" value="C:cytoplasm"/>
    <property type="evidence" value="ECO:0007669"/>
    <property type="project" value="UniProtKB-SubCell"/>
</dbReference>
<comment type="caution">
    <text evidence="9">The sequence shown here is derived from an EMBL/GenBank/DDBJ whole genome shotgun (WGS) entry which is preliminary data.</text>
</comment>
<feature type="domain" description="RecX second three-helical" evidence="6">
    <location>
        <begin position="112"/>
        <end position="152"/>
    </location>
</feature>
<comment type="similarity">
    <text evidence="2 5">Belongs to the RecX family.</text>
</comment>
<reference evidence="9 10" key="1">
    <citation type="submission" date="2019-03" db="EMBL/GenBank/DDBJ databases">
        <title>Genomic Encyclopedia of Type Strains, Phase IV (KMG-IV): sequencing the most valuable type-strain genomes for metagenomic binning, comparative biology and taxonomic classification.</title>
        <authorList>
            <person name="Goeker M."/>
        </authorList>
    </citation>
    <scope>NUCLEOTIDE SEQUENCE [LARGE SCALE GENOMIC DNA]</scope>
    <source>
        <strain evidence="9 10">DSM 19377</strain>
    </source>
</reference>
<dbReference type="InterPro" id="IPR036388">
    <property type="entry name" value="WH-like_DNA-bd_sf"/>
</dbReference>
<evidence type="ECO:0000259" key="8">
    <source>
        <dbReference type="Pfam" id="PF21982"/>
    </source>
</evidence>
<keyword evidence="4 5" id="KW-0963">Cytoplasm</keyword>
<keyword evidence="10" id="KW-1185">Reference proteome</keyword>
<comment type="function">
    <text evidence="5">Modulates RecA activity.</text>
</comment>
<dbReference type="InterPro" id="IPR053925">
    <property type="entry name" value="RecX_HTH_3rd"/>
</dbReference>
<evidence type="ECO:0000313" key="9">
    <source>
        <dbReference type="EMBL" id="TCP24548.1"/>
    </source>
</evidence>
<evidence type="ECO:0000256" key="5">
    <source>
        <dbReference type="HAMAP-Rule" id="MF_01114"/>
    </source>
</evidence>
<name>A0A4R2NSY0_9BACL</name>
<evidence type="ECO:0000256" key="1">
    <source>
        <dbReference type="ARBA" id="ARBA00004496"/>
    </source>
</evidence>
<comment type="subcellular location">
    <subcellularLocation>
        <location evidence="1 5">Cytoplasm</location>
    </subcellularLocation>
</comment>
<dbReference type="Gene3D" id="1.10.10.10">
    <property type="entry name" value="Winged helix-like DNA-binding domain superfamily/Winged helix DNA-binding domain"/>
    <property type="match status" value="4"/>
</dbReference>
<dbReference type="InterPro" id="IPR053926">
    <property type="entry name" value="RecX_HTH_1st"/>
</dbReference>
<evidence type="ECO:0000313" key="10">
    <source>
        <dbReference type="Proteomes" id="UP000295416"/>
    </source>
</evidence>
<dbReference type="OrthoDB" id="5421057at2"/>
<evidence type="ECO:0000256" key="4">
    <source>
        <dbReference type="ARBA" id="ARBA00022490"/>
    </source>
</evidence>
<dbReference type="HAMAP" id="MF_01114">
    <property type="entry name" value="RecX"/>
    <property type="match status" value="1"/>
</dbReference>
<dbReference type="InterPro" id="IPR003783">
    <property type="entry name" value="Regulatory_RecX"/>
</dbReference>
<dbReference type="PANTHER" id="PTHR33602:SF1">
    <property type="entry name" value="REGULATORY PROTEIN RECX FAMILY PROTEIN"/>
    <property type="match status" value="1"/>
</dbReference>
<dbReference type="Pfam" id="PF21982">
    <property type="entry name" value="RecX_HTH1"/>
    <property type="match status" value="1"/>
</dbReference>
<evidence type="ECO:0000256" key="2">
    <source>
        <dbReference type="ARBA" id="ARBA00009695"/>
    </source>
</evidence>
<dbReference type="Pfam" id="PF21981">
    <property type="entry name" value="RecX_HTH3"/>
    <property type="match status" value="1"/>
</dbReference>
<dbReference type="Pfam" id="PF02631">
    <property type="entry name" value="RecX_HTH2"/>
    <property type="match status" value="1"/>
</dbReference>
<sequence length="270" mass="31470">MYKLSKIQVNDRKKGYFFIDLEESAGSTITLEVHEDVLVVHALRKGMELTQDQFESIKSEENQIKIYHLAINYLSYRMRTKQEMEEYLMKKGFQRGEIHPLIERLLKEKLLDDRAFAEAFVRTRIRLTTKGPNLILRELDKAGVREDDASSAISSYSFDAQLDNASKYLKKKASAGKAKRSSAEEHNRLSRLLMQRGYNTNVIKPVLTGISPQTEEDEWKALEKHGEKAARKFARHNGREFEQKVKQYLYRKGFPFPMIDAFVAELREEE</sequence>
<accession>A0A4R2NSY0</accession>
<feature type="domain" description="RecX third three-helical" evidence="7">
    <location>
        <begin position="216"/>
        <end position="262"/>
    </location>
</feature>
<feature type="domain" description="RecX first three-helical" evidence="8">
    <location>
        <begin position="67"/>
        <end position="105"/>
    </location>
</feature>
<evidence type="ECO:0000256" key="3">
    <source>
        <dbReference type="ARBA" id="ARBA00018111"/>
    </source>
</evidence>
<protein>
    <recommendedName>
        <fullName evidence="3 5">Regulatory protein RecX</fullName>
    </recommendedName>
</protein>
<dbReference type="Proteomes" id="UP000295416">
    <property type="component" value="Unassembled WGS sequence"/>
</dbReference>
<evidence type="ECO:0000259" key="7">
    <source>
        <dbReference type="Pfam" id="PF21981"/>
    </source>
</evidence>
<dbReference type="PANTHER" id="PTHR33602">
    <property type="entry name" value="REGULATORY PROTEIN RECX FAMILY PROTEIN"/>
    <property type="match status" value="1"/>
</dbReference>
<dbReference type="RefSeq" id="WP_132746969.1">
    <property type="nucleotide sequence ID" value="NZ_SLXK01000024.1"/>
</dbReference>
<dbReference type="EMBL" id="SLXK01000024">
    <property type="protein sequence ID" value="TCP24548.1"/>
    <property type="molecule type" value="Genomic_DNA"/>
</dbReference>
<organism evidence="9 10">
    <name type="scientific">Scopulibacillus darangshiensis</name>
    <dbReference type="NCBI Taxonomy" id="442528"/>
    <lineage>
        <taxon>Bacteria</taxon>
        <taxon>Bacillati</taxon>
        <taxon>Bacillota</taxon>
        <taxon>Bacilli</taxon>
        <taxon>Bacillales</taxon>
        <taxon>Sporolactobacillaceae</taxon>
        <taxon>Scopulibacillus</taxon>
    </lineage>
</organism>
<dbReference type="GO" id="GO:0006282">
    <property type="term" value="P:regulation of DNA repair"/>
    <property type="evidence" value="ECO:0007669"/>
    <property type="project" value="UniProtKB-UniRule"/>
</dbReference>